<sequence length="67" mass="7620">MPENQEIKKLIEQLNNLGYVQYQLDSIIKEAIGTVHLNDLSAGQEKELAAVLQEYVDFAVKCRKSLK</sequence>
<reference evidence="1 2" key="1">
    <citation type="submission" date="2019-02" db="EMBL/GenBank/DDBJ databases">
        <title>Closed genome of Sporomusa termitida DSM 4440.</title>
        <authorList>
            <person name="Poehlein A."/>
            <person name="Daniel R."/>
        </authorList>
    </citation>
    <scope>NUCLEOTIDE SEQUENCE [LARGE SCALE GENOMIC DNA]</scope>
    <source>
        <strain evidence="1 2">DSM 4440</strain>
    </source>
</reference>
<proteinExistence type="predicted"/>
<dbReference type="Proteomes" id="UP000320776">
    <property type="component" value="Chromosome"/>
</dbReference>
<name>A0A517DXF2_9FIRM</name>
<evidence type="ECO:0000313" key="2">
    <source>
        <dbReference type="Proteomes" id="UP000320776"/>
    </source>
</evidence>
<organism evidence="1 2">
    <name type="scientific">Sporomusa termitida</name>
    <dbReference type="NCBI Taxonomy" id="2377"/>
    <lineage>
        <taxon>Bacteria</taxon>
        <taxon>Bacillati</taxon>
        <taxon>Bacillota</taxon>
        <taxon>Negativicutes</taxon>
        <taxon>Selenomonadales</taxon>
        <taxon>Sporomusaceae</taxon>
        <taxon>Sporomusa</taxon>
    </lineage>
</organism>
<gene>
    <name evidence="1" type="ORF">SPTER_34480</name>
</gene>
<evidence type="ECO:0000313" key="1">
    <source>
        <dbReference type="EMBL" id="QDR82027.1"/>
    </source>
</evidence>
<dbReference type="OrthoDB" id="1684998at2"/>
<dbReference type="RefSeq" id="WP_144351453.1">
    <property type="nucleotide sequence ID" value="NZ_CP036259.1"/>
</dbReference>
<dbReference type="KEGG" id="sted:SPTER_34480"/>
<dbReference type="AlphaFoldDB" id="A0A517DXF2"/>
<accession>A0A517DXF2</accession>
<protein>
    <submittedName>
        <fullName evidence="1">Uncharacterized protein</fullName>
    </submittedName>
</protein>
<dbReference type="EMBL" id="CP036259">
    <property type="protein sequence ID" value="QDR82027.1"/>
    <property type="molecule type" value="Genomic_DNA"/>
</dbReference>
<keyword evidence="2" id="KW-1185">Reference proteome</keyword>